<keyword evidence="4 5" id="KW-0413">Isomerase</keyword>
<keyword evidence="10" id="KW-1185">Reference proteome</keyword>
<sequence>MRLPLITALLLTMQGTALANQATPNENNGALSLETVEEKTSYTLGVDLAKSLGDNGFVPNSRALAQGLLDALEGRPLLLTPEQMTAAIEETKKKLMAIKMEERNKLAEENLKKGNEFRAKFAKQDKTLTTEDGILYQVLEQGKGSSPTDEDSIYAHYEGSFINGEVFDSSYKRGRALKLYTSDVIKGWGKILKMMKPGSKWKVVIPPELAYGENGAGDVIGPNSTLVFTIELISFGKEQ</sequence>
<dbReference type="Pfam" id="PF01346">
    <property type="entry name" value="FKBP_N"/>
    <property type="match status" value="1"/>
</dbReference>
<protein>
    <recommendedName>
        <fullName evidence="6">Peptidyl-prolyl cis-trans isomerase</fullName>
        <ecNumber evidence="6">5.2.1.8</ecNumber>
    </recommendedName>
</protein>
<gene>
    <name evidence="9" type="ORF">J3998_11075</name>
</gene>
<comment type="catalytic activity">
    <reaction evidence="1 5 6">
        <text>[protein]-peptidylproline (omega=180) = [protein]-peptidylproline (omega=0)</text>
        <dbReference type="Rhea" id="RHEA:16237"/>
        <dbReference type="Rhea" id="RHEA-COMP:10747"/>
        <dbReference type="Rhea" id="RHEA-COMP:10748"/>
        <dbReference type="ChEBI" id="CHEBI:83833"/>
        <dbReference type="ChEBI" id="CHEBI:83834"/>
        <dbReference type="EC" id="5.2.1.8"/>
    </reaction>
</comment>
<dbReference type="InterPro" id="IPR001179">
    <property type="entry name" value="PPIase_FKBP_dom"/>
</dbReference>
<name>A0ABS3Q764_9GAMM</name>
<dbReference type="Gene3D" id="3.10.50.40">
    <property type="match status" value="1"/>
</dbReference>
<dbReference type="EMBL" id="JAGETV010000026">
    <property type="protein sequence ID" value="MBO1928117.1"/>
    <property type="molecule type" value="Genomic_DNA"/>
</dbReference>
<dbReference type="PROSITE" id="PS50059">
    <property type="entry name" value="FKBP_PPIASE"/>
    <property type="match status" value="1"/>
</dbReference>
<evidence type="ECO:0000256" key="6">
    <source>
        <dbReference type="RuleBase" id="RU003915"/>
    </source>
</evidence>
<dbReference type="PANTHER" id="PTHR43811:SF19">
    <property type="entry name" value="39 KDA FK506-BINDING NUCLEAR PROTEIN"/>
    <property type="match status" value="1"/>
</dbReference>
<dbReference type="SUPFAM" id="SSF54534">
    <property type="entry name" value="FKBP-like"/>
    <property type="match status" value="1"/>
</dbReference>
<evidence type="ECO:0000256" key="3">
    <source>
        <dbReference type="ARBA" id="ARBA00023110"/>
    </source>
</evidence>
<dbReference type="RefSeq" id="WP_208150730.1">
    <property type="nucleotide sequence ID" value="NZ_JAGETV010000026.1"/>
</dbReference>
<feature type="chain" id="PRO_5045245330" description="Peptidyl-prolyl cis-trans isomerase" evidence="7">
    <location>
        <begin position="20"/>
        <end position="239"/>
    </location>
</feature>
<organism evidence="9 10">
    <name type="scientific">Thiomicrorhabdus marina</name>
    <dbReference type="NCBI Taxonomy" id="2818442"/>
    <lineage>
        <taxon>Bacteria</taxon>
        <taxon>Pseudomonadati</taxon>
        <taxon>Pseudomonadota</taxon>
        <taxon>Gammaproteobacteria</taxon>
        <taxon>Thiotrichales</taxon>
        <taxon>Piscirickettsiaceae</taxon>
        <taxon>Thiomicrorhabdus</taxon>
    </lineage>
</organism>
<evidence type="ECO:0000256" key="2">
    <source>
        <dbReference type="ARBA" id="ARBA00006577"/>
    </source>
</evidence>
<dbReference type="InterPro" id="IPR036944">
    <property type="entry name" value="PPIase_FKBP_N_sf"/>
</dbReference>
<evidence type="ECO:0000313" key="9">
    <source>
        <dbReference type="EMBL" id="MBO1928117.1"/>
    </source>
</evidence>
<evidence type="ECO:0000256" key="7">
    <source>
        <dbReference type="SAM" id="SignalP"/>
    </source>
</evidence>
<dbReference type="InterPro" id="IPR000774">
    <property type="entry name" value="PPIase_FKBP_N"/>
</dbReference>
<dbReference type="Proteomes" id="UP000664835">
    <property type="component" value="Unassembled WGS sequence"/>
</dbReference>
<evidence type="ECO:0000256" key="1">
    <source>
        <dbReference type="ARBA" id="ARBA00000971"/>
    </source>
</evidence>
<dbReference type="Pfam" id="PF00254">
    <property type="entry name" value="FKBP_C"/>
    <property type="match status" value="1"/>
</dbReference>
<reference evidence="9 10" key="1">
    <citation type="submission" date="2021-03" db="EMBL/GenBank/DDBJ databases">
        <title>Thiomicrorhabdus sp.nov.,novel sulfur-oxidizing bacteria isolated from coastal sediment.</title>
        <authorList>
            <person name="Liu X."/>
        </authorList>
    </citation>
    <scope>NUCLEOTIDE SEQUENCE [LARGE SCALE GENOMIC DNA]</scope>
    <source>
        <strain evidence="9 10">6S2-11</strain>
    </source>
</reference>
<evidence type="ECO:0000259" key="8">
    <source>
        <dbReference type="PROSITE" id="PS50059"/>
    </source>
</evidence>
<evidence type="ECO:0000256" key="5">
    <source>
        <dbReference type="PROSITE-ProRule" id="PRU00277"/>
    </source>
</evidence>
<accession>A0ABS3Q764</accession>
<dbReference type="PANTHER" id="PTHR43811">
    <property type="entry name" value="FKBP-TYPE PEPTIDYL-PROLYL CIS-TRANS ISOMERASE FKPA"/>
    <property type="match status" value="1"/>
</dbReference>
<dbReference type="GO" id="GO:0016853">
    <property type="term" value="F:isomerase activity"/>
    <property type="evidence" value="ECO:0007669"/>
    <property type="project" value="UniProtKB-KW"/>
</dbReference>
<dbReference type="InterPro" id="IPR046357">
    <property type="entry name" value="PPIase_dom_sf"/>
</dbReference>
<feature type="signal peptide" evidence="7">
    <location>
        <begin position="1"/>
        <end position="19"/>
    </location>
</feature>
<keyword evidence="7" id="KW-0732">Signal</keyword>
<feature type="domain" description="PPIase FKBP-type" evidence="8">
    <location>
        <begin position="150"/>
        <end position="236"/>
    </location>
</feature>
<dbReference type="Gene3D" id="1.10.287.460">
    <property type="entry name" value="Peptidyl-prolyl cis-trans isomerase, FKBP-type, N-terminal domain"/>
    <property type="match status" value="1"/>
</dbReference>
<keyword evidence="3 5" id="KW-0697">Rotamase</keyword>
<comment type="caution">
    <text evidence="9">The sequence shown here is derived from an EMBL/GenBank/DDBJ whole genome shotgun (WGS) entry which is preliminary data.</text>
</comment>
<evidence type="ECO:0000313" key="10">
    <source>
        <dbReference type="Proteomes" id="UP000664835"/>
    </source>
</evidence>
<dbReference type="EC" id="5.2.1.8" evidence="6"/>
<proteinExistence type="inferred from homology"/>
<evidence type="ECO:0000256" key="4">
    <source>
        <dbReference type="ARBA" id="ARBA00023235"/>
    </source>
</evidence>
<comment type="similarity">
    <text evidence="2 6">Belongs to the FKBP-type PPIase family.</text>
</comment>